<dbReference type="InterPro" id="IPR029058">
    <property type="entry name" value="AB_hydrolase_fold"/>
</dbReference>
<dbReference type="PANTHER" id="PTHR37017:SF8">
    <property type="entry name" value="AB HYDROLASE-1 DOMAIN-CONTAINING PROTEIN"/>
    <property type="match status" value="1"/>
</dbReference>
<feature type="domain" description="AB hydrolase-1" evidence="1">
    <location>
        <begin position="9"/>
        <end position="245"/>
    </location>
</feature>
<dbReference type="InterPro" id="IPR000073">
    <property type="entry name" value="AB_hydrolase_1"/>
</dbReference>
<dbReference type="Proteomes" id="UP000824998">
    <property type="component" value="Unassembled WGS sequence"/>
</dbReference>
<protein>
    <recommendedName>
        <fullName evidence="1">AB hydrolase-1 domain-containing protein</fullName>
    </recommendedName>
</protein>
<name>A0A9P8C3U9_9HELO</name>
<dbReference type="PANTHER" id="PTHR37017">
    <property type="entry name" value="AB HYDROLASE-1 DOMAIN-CONTAINING PROTEIN-RELATED"/>
    <property type="match status" value="1"/>
</dbReference>
<dbReference type="SUPFAM" id="SSF53474">
    <property type="entry name" value="alpha/beta-Hydrolases"/>
    <property type="match status" value="1"/>
</dbReference>
<evidence type="ECO:0000313" key="3">
    <source>
        <dbReference type="Proteomes" id="UP000824998"/>
    </source>
</evidence>
<dbReference type="InterPro" id="IPR052897">
    <property type="entry name" value="Sec-Metab_Biosynth_Hydrolase"/>
</dbReference>
<organism evidence="2 3">
    <name type="scientific">Amylocarpus encephaloides</name>
    <dbReference type="NCBI Taxonomy" id="45428"/>
    <lineage>
        <taxon>Eukaryota</taxon>
        <taxon>Fungi</taxon>
        <taxon>Dikarya</taxon>
        <taxon>Ascomycota</taxon>
        <taxon>Pezizomycotina</taxon>
        <taxon>Leotiomycetes</taxon>
        <taxon>Helotiales</taxon>
        <taxon>Helotiales incertae sedis</taxon>
        <taxon>Amylocarpus</taxon>
    </lineage>
</organism>
<keyword evidence="3" id="KW-1185">Reference proteome</keyword>
<proteinExistence type="predicted"/>
<dbReference type="AlphaFoldDB" id="A0A9P8C3U9"/>
<gene>
    <name evidence="2" type="ORF">BJ875DRAFT_517460</name>
</gene>
<evidence type="ECO:0000313" key="2">
    <source>
        <dbReference type="EMBL" id="KAG9231346.1"/>
    </source>
</evidence>
<evidence type="ECO:0000259" key="1">
    <source>
        <dbReference type="Pfam" id="PF12697"/>
    </source>
</evidence>
<sequence>MSAPTRPTIVLIPGAFHPATCYELLLPHLHALSFPTRSIAPPSLNAPPPSLVAVAEDAAFIRDTILQPLLDEGKDVVLFAHSYSGVPACAAPLGMSRTTRRRKGEEGGVIGVVCLAAFLVREGEEALVALGGGDPVALRRDHPAPNLSTFSQPERFYHDVPRPLAATFISTLLPHSYLAFHSPSPKPAFLEEDFTGRFAYIKCTEDVPVSFARQEELIRGTGVGWVERSIESGHSPFANRPEELAGIMGEVVAVFEGVE</sequence>
<comment type="caution">
    <text evidence="2">The sequence shown here is derived from an EMBL/GenBank/DDBJ whole genome shotgun (WGS) entry which is preliminary data.</text>
</comment>
<dbReference type="OrthoDB" id="408373at2759"/>
<dbReference type="Gene3D" id="3.40.50.1820">
    <property type="entry name" value="alpha/beta hydrolase"/>
    <property type="match status" value="1"/>
</dbReference>
<dbReference type="EMBL" id="MU251607">
    <property type="protein sequence ID" value="KAG9231346.1"/>
    <property type="molecule type" value="Genomic_DNA"/>
</dbReference>
<accession>A0A9P8C3U9</accession>
<dbReference type="Pfam" id="PF12697">
    <property type="entry name" value="Abhydrolase_6"/>
    <property type="match status" value="1"/>
</dbReference>
<reference evidence="2" key="1">
    <citation type="journal article" date="2021" name="IMA Fungus">
        <title>Genomic characterization of three marine fungi, including Emericellopsis atlantica sp. nov. with signatures of a generalist lifestyle and marine biomass degradation.</title>
        <authorList>
            <person name="Hagestad O.C."/>
            <person name="Hou L."/>
            <person name="Andersen J.H."/>
            <person name="Hansen E.H."/>
            <person name="Altermark B."/>
            <person name="Li C."/>
            <person name="Kuhnert E."/>
            <person name="Cox R.J."/>
            <person name="Crous P.W."/>
            <person name="Spatafora J.W."/>
            <person name="Lail K."/>
            <person name="Amirebrahimi M."/>
            <person name="Lipzen A."/>
            <person name="Pangilinan J."/>
            <person name="Andreopoulos W."/>
            <person name="Hayes R.D."/>
            <person name="Ng V."/>
            <person name="Grigoriev I.V."/>
            <person name="Jackson S.A."/>
            <person name="Sutton T.D.S."/>
            <person name="Dobson A.D.W."/>
            <person name="Rama T."/>
        </authorList>
    </citation>
    <scope>NUCLEOTIDE SEQUENCE</scope>
    <source>
        <strain evidence="2">TRa018bII</strain>
    </source>
</reference>